<evidence type="ECO:0000313" key="3">
    <source>
        <dbReference type="EMBL" id="KAK3373368.1"/>
    </source>
</evidence>
<dbReference type="AlphaFoldDB" id="A0AAE0KAV5"/>
<dbReference type="PANTHER" id="PTHR23225">
    <property type="entry name" value="ZINC FINGER PROTEIN"/>
    <property type="match status" value="1"/>
</dbReference>
<feature type="compositionally biased region" description="Low complexity" evidence="1">
    <location>
        <begin position="316"/>
        <end position="331"/>
    </location>
</feature>
<dbReference type="SMART" id="SM00355">
    <property type="entry name" value="ZnF_C2H2"/>
    <property type="match status" value="3"/>
</dbReference>
<feature type="domain" description="C2H2-type" evidence="2">
    <location>
        <begin position="551"/>
        <end position="578"/>
    </location>
</feature>
<dbReference type="GO" id="GO:0003700">
    <property type="term" value="F:DNA-binding transcription factor activity"/>
    <property type="evidence" value="ECO:0007669"/>
    <property type="project" value="InterPro"/>
</dbReference>
<dbReference type="PANTHER" id="PTHR23225:SF2">
    <property type="entry name" value="AT09679P-RELATED"/>
    <property type="match status" value="1"/>
</dbReference>
<dbReference type="EMBL" id="JAULSN010000004">
    <property type="protein sequence ID" value="KAK3373368.1"/>
    <property type="molecule type" value="Genomic_DNA"/>
</dbReference>
<feature type="compositionally biased region" description="Acidic residues" evidence="1">
    <location>
        <begin position="672"/>
        <end position="715"/>
    </location>
</feature>
<feature type="region of interest" description="Disordered" evidence="1">
    <location>
        <begin position="442"/>
        <end position="474"/>
    </location>
</feature>
<feature type="compositionally biased region" description="Basic residues" evidence="1">
    <location>
        <begin position="487"/>
        <end position="499"/>
    </location>
</feature>
<accession>A0AAE0KAV5</accession>
<sequence length="715" mass="77797">MDNPFMFTGAAYPFVEDMAYQNTPFGHTEEGLMDVPMSYIDPSLQSPSPSAPYLSKWNPPQLVQRYLEDTQKTAFFNADVPSHMSASRGHMRPTVGIPPVPPPSQSARYTSPISSIEHSSSESSALSPPADTESHFDSNFPSTPPDTTLLSPYQHHSGFEHWNAPAHAIQFMSMGPTESFVNPIDVNPSQQLEYCENESAVNDFSLSSRGYSFESCNSAASQCDREPVIILGLRTKRMASPDELAPAVKEEIEAEAPQYPPLSKGGNHEDRESDEEPAPPILKRPNEDGDGEYQPDKRPKPNQRTPTRRAPRAKQATAASASPSRSMPSVSKKGSKPTRAASSANQQSTPKALPPTSSNVKGLFTCRKCPQQHFKDQATLDSHVKKQHTRAFICVFHFAGCDSTFASKNEWKRHVSSQHLLLHYWLCQEGICAKTCNTHPASTTAGSKSRARGGSTASNPTPSSAPNLPNGSIFNRKDLYTQHLRRMHTPPNIKKKQAAVKKSGGSSAVPSANVGNAGSASSNPSMLEWEEHLRNLQQRAIQERCRLPINMQCPARDCTQAFQGTDAWDQRMEHVAKHLEKAAVGKEDSVVFGGDNDPTLVQWASRPDVGIIKPAPAGRAGAWELNTPIRRGPGGATLVVAAAPVVITPTPMPAALLPVQPAAAGNAALHSDDEEEGEEEIVVTGEEMDEDDNEEEEEDDDDLRDGEGEEDDDGC</sequence>
<evidence type="ECO:0000313" key="4">
    <source>
        <dbReference type="Proteomes" id="UP001287356"/>
    </source>
</evidence>
<feature type="compositionally biased region" description="Polar residues" evidence="1">
    <location>
        <begin position="340"/>
        <end position="358"/>
    </location>
</feature>
<comment type="caution">
    <text evidence="3">The sequence shown here is derived from an EMBL/GenBank/DDBJ whole genome shotgun (WGS) entry which is preliminary data.</text>
</comment>
<feature type="compositionally biased region" description="Low complexity" evidence="1">
    <location>
        <begin position="510"/>
        <end position="523"/>
    </location>
</feature>
<protein>
    <recommendedName>
        <fullName evidence="2">C2H2-type domain-containing protein</fullName>
    </recommendedName>
</protein>
<dbReference type="InterPro" id="IPR039970">
    <property type="entry name" value="TF_Grauzone"/>
</dbReference>
<feature type="domain" description="C2H2-type" evidence="2">
    <location>
        <begin position="364"/>
        <end position="388"/>
    </location>
</feature>
<gene>
    <name evidence="3" type="ORF">B0T24DRAFT_258121</name>
</gene>
<proteinExistence type="predicted"/>
<feature type="region of interest" description="Disordered" evidence="1">
    <location>
        <begin position="665"/>
        <end position="715"/>
    </location>
</feature>
<feature type="region of interest" description="Disordered" evidence="1">
    <location>
        <begin position="487"/>
        <end position="523"/>
    </location>
</feature>
<reference evidence="3" key="1">
    <citation type="journal article" date="2023" name="Mol. Phylogenet. Evol.">
        <title>Genome-scale phylogeny and comparative genomics of the fungal order Sordariales.</title>
        <authorList>
            <person name="Hensen N."/>
            <person name="Bonometti L."/>
            <person name="Westerberg I."/>
            <person name="Brannstrom I.O."/>
            <person name="Guillou S."/>
            <person name="Cros-Aarteil S."/>
            <person name="Calhoun S."/>
            <person name="Haridas S."/>
            <person name="Kuo A."/>
            <person name="Mondo S."/>
            <person name="Pangilinan J."/>
            <person name="Riley R."/>
            <person name="LaButti K."/>
            <person name="Andreopoulos B."/>
            <person name="Lipzen A."/>
            <person name="Chen C."/>
            <person name="Yan M."/>
            <person name="Daum C."/>
            <person name="Ng V."/>
            <person name="Clum A."/>
            <person name="Steindorff A."/>
            <person name="Ohm R.A."/>
            <person name="Martin F."/>
            <person name="Silar P."/>
            <person name="Natvig D.O."/>
            <person name="Lalanne C."/>
            <person name="Gautier V."/>
            <person name="Ament-Velasquez S.L."/>
            <person name="Kruys A."/>
            <person name="Hutchinson M.I."/>
            <person name="Powell A.J."/>
            <person name="Barry K."/>
            <person name="Miller A.N."/>
            <person name="Grigoriev I.V."/>
            <person name="Debuchy R."/>
            <person name="Gladieux P."/>
            <person name="Hiltunen Thoren M."/>
            <person name="Johannesson H."/>
        </authorList>
    </citation>
    <scope>NUCLEOTIDE SEQUENCE</scope>
    <source>
        <strain evidence="3">CBS 958.72</strain>
    </source>
</reference>
<dbReference type="InterPro" id="IPR013087">
    <property type="entry name" value="Znf_C2H2_type"/>
</dbReference>
<feature type="compositionally biased region" description="Low complexity" evidence="1">
    <location>
        <begin position="111"/>
        <end position="130"/>
    </location>
</feature>
<feature type="domain" description="C2H2-type" evidence="2">
    <location>
        <begin position="392"/>
        <end position="419"/>
    </location>
</feature>
<feature type="compositionally biased region" description="Low complexity" evidence="1">
    <location>
        <begin position="455"/>
        <end position="470"/>
    </location>
</feature>
<dbReference type="Proteomes" id="UP001287356">
    <property type="component" value="Unassembled WGS sequence"/>
</dbReference>
<feature type="region of interest" description="Disordered" evidence="1">
    <location>
        <begin position="83"/>
        <end position="152"/>
    </location>
</feature>
<feature type="region of interest" description="Disordered" evidence="1">
    <location>
        <begin position="251"/>
        <end position="358"/>
    </location>
</feature>
<dbReference type="Gene3D" id="3.30.160.60">
    <property type="entry name" value="Classic Zinc Finger"/>
    <property type="match status" value="1"/>
</dbReference>
<evidence type="ECO:0000256" key="1">
    <source>
        <dbReference type="SAM" id="MobiDB-lite"/>
    </source>
</evidence>
<name>A0AAE0KAV5_9PEZI</name>
<reference evidence="3" key="2">
    <citation type="submission" date="2023-06" db="EMBL/GenBank/DDBJ databases">
        <authorList>
            <consortium name="Lawrence Berkeley National Laboratory"/>
            <person name="Haridas S."/>
            <person name="Hensen N."/>
            <person name="Bonometti L."/>
            <person name="Westerberg I."/>
            <person name="Brannstrom I.O."/>
            <person name="Guillou S."/>
            <person name="Cros-Aarteil S."/>
            <person name="Calhoun S."/>
            <person name="Kuo A."/>
            <person name="Mondo S."/>
            <person name="Pangilinan J."/>
            <person name="Riley R."/>
            <person name="Labutti K."/>
            <person name="Andreopoulos B."/>
            <person name="Lipzen A."/>
            <person name="Chen C."/>
            <person name="Yanf M."/>
            <person name="Daum C."/>
            <person name="Ng V."/>
            <person name="Clum A."/>
            <person name="Steindorff A."/>
            <person name="Ohm R."/>
            <person name="Martin F."/>
            <person name="Silar P."/>
            <person name="Natvig D."/>
            <person name="Lalanne C."/>
            <person name="Gautier V."/>
            <person name="Ament-Velasquez S.L."/>
            <person name="Kruys A."/>
            <person name="Hutchinson M.I."/>
            <person name="Powell A.J."/>
            <person name="Barry K."/>
            <person name="Miller A.N."/>
            <person name="Grigoriev I.V."/>
            <person name="Debuchy R."/>
            <person name="Gladieux P."/>
            <person name="Thoren M.H."/>
            <person name="Johannesson H."/>
        </authorList>
    </citation>
    <scope>NUCLEOTIDE SEQUENCE</scope>
    <source>
        <strain evidence="3">CBS 958.72</strain>
    </source>
</reference>
<evidence type="ECO:0000259" key="2">
    <source>
        <dbReference type="SMART" id="SM00355"/>
    </source>
</evidence>
<organism evidence="3 4">
    <name type="scientific">Lasiosphaeria ovina</name>
    <dbReference type="NCBI Taxonomy" id="92902"/>
    <lineage>
        <taxon>Eukaryota</taxon>
        <taxon>Fungi</taxon>
        <taxon>Dikarya</taxon>
        <taxon>Ascomycota</taxon>
        <taxon>Pezizomycotina</taxon>
        <taxon>Sordariomycetes</taxon>
        <taxon>Sordariomycetidae</taxon>
        <taxon>Sordariales</taxon>
        <taxon>Lasiosphaeriaceae</taxon>
        <taxon>Lasiosphaeria</taxon>
    </lineage>
</organism>
<keyword evidence="4" id="KW-1185">Reference proteome</keyword>